<keyword evidence="13" id="KW-1185">Reference proteome</keyword>
<evidence type="ECO:0000256" key="6">
    <source>
        <dbReference type="ARBA" id="ARBA00022695"/>
    </source>
</evidence>
<keyword evidence="5 10" id="KW-0808">Transferase</keyword>
<dbReference type="Pfam" id="PF00483">
    <property type="entry name" value="NTP_transferase"/>
    <property type="match status" value="1"/>
</dbReference>
<sequence length="293" mass="31454">MKGIILAGGAGTRLHPVTKAVSKQLLPVFDKPMIYYPLSVLMLAGIRDILVITTPEDNAGFRRLLGDGSDWGLTLTYAEQPEPNGLAEAFRIGRDHIGDDSVALVLGDNIFYGQGFSQTLLATAASVDGCVLFGYPVRDPERYGVGEVGENGKLISIEEKPAQPKSNLAITGLYFYDNAVVRHAADLQPSARGELEITDLNNIYLAEGKASLHDLGRGFAWLDTGTHDSLLEAGEFVKVLEHRQGIRISCLEEIALHQGFIDAEQCLALGTALAKSPYGQYVISVARAAGAQG</sequence>
<dbReference type="InterPro" id="IPR005835">
    <property type="entry name" value="NTP_transferase_dom"/>
</dbReference>
<dbReference type="RefSeq" id="WP_205258557.1">
    <property type="nucleotide sequence ID" value="NZ_BAAAPV010000007.1"/>
</dbReference>
<dbReference type="EC" id="2.7.7.24" evidence="3 10"/>
<evidence type="ECO:0000256" key="5">
    <source>
        <dbReference type="ARBA" id="ARBA00022679"/>
    </source>
</evidence>
<evidence type="ECO:0000256" key="8">
    <source>
        <dbReference type="ARBA" id="ARBA00022842"/>
    </source>
</evidence>
<dbReference type="Proteomes" id="UP000663801">
    <property type="component" value="Unassembled WGS sequence"/>
</dbReference>
<evidence type="ECO:0000256" key="10">
    <source>
        <dbReference type="RuleBase" id="RU003706"/>
    </source>
</evidence>
<accession>A0A938YIW6</accession>
<dbReference type="CDD" id="cd02538">
    <property type="entry name" value="G1P_TT_short"/>
    <property type="match status" value="1"/>
</dbReference>
<comment type="cofactor">
    <cofactor evidence="1">
        <name>Mg(2+)</name>
        <dbReference type="ChEBI" id="CHEBI:18420"/>
    </cofactor>
</comment>
<organism evidence="12 13">
    <name type="scientific">Nakamurella flavida</name>
    <dbReference type="NCBI Taxonomy" id="363630"/>
    <lineage>
        <taxon>Bacteria</taxon>
        <taxon>Bacillati</taxon>
        <taxon>Actinomycetota</taxon>
        <taxon>Actinomycetes</taxon>
        <taxon>Nakamurellales</taxon>
        <taxon>Nakamurellaceae</taxon>
        <taxon>Nakamurella</taxon>
    </lineage>
</organism>
<comment type="catalytic activity">
    <reaction evidence="9 10">
        <text>dTTP + alpha-D-glucose 1-phosphate + H(+) = dTDP-alpha-D-glucose + diphosphate</text>
        <dbReference type="Rhea" id="RHEA:15225"/>
        <dbReference type="ChEBI" id="CHEBI:15378"/>
        <dbReference type="ChEBI" id="CHEBI:33019"/>
        <dbReference type="ChEBI" id="CHEBI:37568"/>
        <dbReference type="ChEBI" id="CHEBI:57477"/>
        <dbReference type="ChEBI" id="CHEBI:58601"/>
        <dbReference type="EC" id="2.7.7.24"/>
    </reaction>
</comment>
<keyword evidence="7 10" id="KW-0479">Metal-binding</keyword>
<feature type="domain" description="Nucleotidyl transferase" evidence="11">
    <location>
        <begin position="2"/>
        <end position="237"/>
    </location>
</feature>
<dbReference type="GO" id="GO:0008879">
    <property type="term" value="F:glucose-1-phosphate thymidylyltransferase activity"/>
    <property type="evidence" value="ECO:0007669"/>
    <property type="project" value="UniProtKB-EC"/>
</dbReference>
<dbReference type="NCBIfam" id="TIGR01207">
    <property type="entry name" value="rmlA"/>
    <property type="match status" value="1"/>
</dbReference>
<evidence type="ECO:0000256" key="3">
    <source>
        <dbReference type="ARBA" id="ARBA00012461"/>
    </source>
</evidence>
<evidence type="ECO:0000259" key="11">
    <source>
        <dbReference type="Pfam" id="PF00483"/>
    </source>
</evidence>
<dbReference type="GO" id="GO:0046872">
    <property type="term" value="F:metal ion binding"/>
    <property type="evidence" value="ECO:0007669"/>
    <property type="project" value="UniProtKB-KW"/>
</dbReference>
<dbReference type="Gene3D" id="3.90.550.10">
    <property type="entry name" value="Spore Coat Polysaccharide Biosynthesis Protein SpsA, Chain A"/>
    <property type="match status" value="1"/>
</dbReference>
<dbReference type="AlphaFoldDB" id="A0A938YIW6"/>
<comment type="similarity">
    <text evidence="2 10">Belongs to the glucose-1-phosphate thymidylyltransferase family.</text>
</comment>
<evidence type="ECO:0000256" key="9">
    <source>
        <dbReference type="ARBA" id="ARBA00049336"/>
    </source>
</evidence>
<gene>
    <name evidence="12" type="primary">rfbA</name>
    <name evidence="12" type="ORF">JL107_18875</name>
</gene>
<evidence type="ECO:0000256" key="4">
    <source>
        <dbReference type="ARBA" id="ARBA00017654"/>
    </source>
</evidence>
<comment type="caution">
    <text evidence="12">The sequence shown here is derived from an EMBL/GenBank/DDBJ whole genome shotgun (WGS) entry which is preliminary data.</text>
</comment>
<dbReference type="InterPro" id="IPR029044">
    <property type="entry name" value="Nucleotide-diphossugar_trans"/>
</dbReference>
<evidence type="ECO:0000313" key="13">
    <source>
        <dbReference type="Proteomes" id="UP000663801"/>
    </source>
</evidence>
<dbReference type="PANTHER" id="PTHR43532">
    <property type="entry name" value="GLUCOSE-1-PHOSPHATE THYMIDYLYLTRANSFERASE"/>
    <property type="match status" value="1"/>
</dbReference>
<dbReference type="GO" id="GO:0019318">
    <property type="term" value="P:hexose metabolic process"/>
    <property type="evidence" value="ECO:0007669"/>
    <property type="project" value="UniProtKB-ARBA"/>
</dbReference>
<dbReference type="EMBL" id="JAERWL010000018">
    <property type="protein sequence ID" value="MBM9478520.1"/>
    <property type="molecule type" value="Genomic_DNA"/>
</dbReference>
<dbReference type="FunFam" id="3.90.550.10:FF:000023">
    <property type="entry name" value="Glucose-1-phosphate thymidylyltransferase"/>
    <property type="match status" value="1"/>
</dbReference>
<protein>
    <recommendedName>
        <fullName evidence="4 10">Glucose-1-phosphate thymidylyltransferase</fullName>
        <ecNumber evidence="3 10">2.7.7.24</ecNumber>
    </recommendedName>
</protein>
<keyword evidence="6 10" id="KW-0548">Nucleotidyltransferase</keyword>
<keyword evidence="8 10" id="KW-0460">Magnesium</keyword>
<comment type="function">
    <text evidence="10">Catalyzes the formation of dTDP-glucose, from dTTP and glucose 1-phosphate, as well as its pyrophosphorolysis.</text>
</comment>
<evidence type="ECO:0000256" key="7">
    <source>
        <dbReference type="ARBA" id="ARBA00022723"/>
    </source>
</evidence>
<dbReference type="InterPro" id="IPR005907">
    <property type="entry name" value="G1P_thy_trans_s"/>
</dbReference>
<proteinExistence type="inferred from homology"/>
<evidence type="ECO:0000313" key="12">
    <source>
        <dbReference type="EMBL" id="MBM9478520.1"/>
    </source>
</evidence>
<dbReference type="SUPFAM" id="SSF53448">
    <property type="entry name" value="Nucleotide-diphospho-sugar transferases"/>
    <property type="match status" value="1"/>
</dbReference>
<reference evidence="12" key="1">
    <citation type="submission" date="2021-01" db="EMBL/GenBank/DDBJ databases">
        <title>KCTC 19127 draft genome.</title>
        <authorList>
            <person name="An D."/>
        </authorList>
    </citation>
    <scope>NUCLEOTIDE SEQUENCE</scope>
    <source>
        <strain evidence="12">KCTC 19127</strain>
    </source>
</reference>
<evidence type="ECO:0000256" key="1">
    <source>
        <dbReference type="ARBA" id="ARBA00001946"/>
    </source>
</evidence>
<dbReference type="GO" id="GO:0000271">
    <property type="term" value="P:polysaccharide biosynthetic process"/>
    <property type="evidence" value="ECO:0007669"/>
    <property type="project" value="UniProtKB-ARBA"/>
</dbReference>
<name>A0A938YIW6_9ACTN</name>
<dbReference type="PANTHER" id="PTHR43532:SF1">
    <property type="entry name" value="GLUCOSE-1-PHOSPHATE THYMIDYLYLTRANSFERASE 1"/>
    <property type="match status" value="1"/>
</dbReference>
<evidence type="ECO:0000256" key="2">
    <source>
        <dbReference type="ARBA" id="ARBA00010480"/>
    </source>
</evidence>